<dbReference type="InterPro" id="IPR011009">
    <property type="entry name" value="Kinase-like_dom_sf"/>
</dbReference>
<dbReference type="InterPro" id="IPR007110">
    <property type="entry name" value="Ig-like_dom"/>
</dbReference>
<feature type="compositionally biased region" description="Basic and acidic residues" evidence="21">
    <location>
        <begin position="600"/>
        <end position="617"/>
    </location>
</feature>
<feature type="compositionally biased region" description="Basic and acidic residues" evidence="21">
    <location>
        <begin position="188"/>
        <end position="225"/>
    </location>
</feature>
<dbReference type="InterPro" id="IPR017441">
    <property type="entry name" value="Protein_kinase_ATP_BS"/>
</dbReference>
<dbReference type="PROSITE" id="PS00109">
    <property type="entry name" value="PROTEIN_KINASE_TYR"/>
    <property type="match status" value="1"/>
</dbReference>
<dbReference type="SUPFAM" id="SSF56112">
    <property type="entry name" value="Protein kinase-like (PK-like)"/>
    <property type="match status" value="1"/>
</dbReference>
<dbReference type="InterPro" id="IPR003599">
    <property type="entry name" value="Ig_sub"/>
</dbReference>
<accession>A0ABD2CTW3</accession>
<keyword evidence="9" id="KW-0418">Kinase</keyword>
<evidence type="ECO:0000256" key="14">
    <source>
        <dbReference type="ARBA" id="ARBA00023157"/>
    </source>
</evidence>
<evidence type="ECO:0000256" key="9">
    <source>
        <dbReference type="ARBA" id="ARBA00022777"/>
    </source>
</evidence>
<keyword evidence="16" id="KW-0325">Glycoprotein</keyword>
<reference evidence="25 26" key="1">
    <citation type="journal article" date="2024" name="Ann. Entomol. Soc. Am.">
        <title>Genomic analyses of the southern and eastern yellowjacket wasps (Hymenoptera: Vespidae) reveal evolutionary signatures of social life.</title>
        <authorList>
            <person name="Catto M.A."/>
            <person name="Caine P.B."/>
            <person name="Orr S.E."/>
            <person name="Hunt B.G."/>
            <person name="Goodisman M.A.D."/>
        </authorList>
    </citation>
    <scope>NUCLEOTIDE SEQUENCE [LARGE SCALE GENOMIC DNA]</scope>
    <source>
        <strain evidence="25">232</strain>
        <tissue evidence="25">Head and thorax</tissue>
    </source>
</reference>
<dbReference type="FunFam" id="3.30.200.20:FF:000593">
    <property type="entry name" value="Predicted protein"/>
    <property type="match status" value="1"/>
</dbReference>
<evidence type="ECO:0000256" key="4">
    <source>
        <dbReference type="ARBA" id="ARBA00022679"/>
    </source>
</evidence>
<dbReference type="AlphaFoldDB" id="A0ABD2CTW3"/>
<dbReference type="InterPro" id="IPR013098">
    <property type="entry name" value="Ig_I-set"/>
</dbReference>
<dbReference type="InterPro" id="IPR001245">
    <property type="entry name" value="Ser-Thr/Tyr_kinase_cat_dom"/>
</dbReference>
<dbReference type="FunFam" id="2.60.40.10:FF:000020">
    <property type="entry name" value="Fibroblast growth factor receptor"/>
    <property type="match status" value="1"/>
</dbReference>
<evidence type="ECO:0000256" key="13">
    <source>
        <dbReference type="ARBA" id="ARBA00023137"/>
    </source>
</evidence>
<evidence type="ECO:0000256" key="19">
    <source>
        <dbReference type="ARBA" id="ARBA00056965"/>
    </source>
</evidence>
<feature type="domain" description="Ig-like" evidence="24">
    <location>
        <begin position="62"/>
        <end position="148"/>
    </location>
</feature>
<keyword evidence="6" id="KW-0732">Signal</keyword>
<keyword evidence="3" id="KW-0597">Phosphoprotein</keyword>
<dbReference type="GO" id="GO:0016020">
    <property type="term" value="C:membrane"/>
    <property type="evidence" value="ECO:0007669"/>
    <property type="project" value="UniProtKB-SubCell"/>
</dbReference>
<keyword evidence="15" id="KW-0675">Receptor</keyword>
<evidence type="ECO:0000256" key="17">
    <source>
        <dbReference type="ARBA" id="ARBA00023319"/>
    </source>
</evidence>
<dbReference type="InterPro" id="IPR013783">
    <property type="entry name" value="Ig-like_fold"/>
</dbReference>
<feature type="region of interest" description="Disordered" evidence="21">
    <location>
        <begin position="592"/>
        <end position="636"/>
    </location>
</feature>
<dbReference type="InterPro" id="IPR050122">
    <property type="entry name" value="RTK"/>
</dbReference>
<evidence type="ECO:0000259" key="24">
    <source>
        <dbReference type="PROSITE" id="PS50835"/>
    </source>
</evidence>
<dbReference type="SMART" id="SM00408">
    <property type="entry name" value="IGc2"/>
    <property type="match status" value="3"/>
</dbReference>
<evidence type="ECO:0000256" key="3">
    <source>
        <dbReference type="ARBA" id="ARBA00022553"/>
    </source>
</evidence>
<feature type="region of interest" description="Disordered" evidence="21">
    <location>
        <begin position="188"/>
        <end position="236"/>
    </location>
</feature>
<dbReference type="InterPro" id="IPR008266">
    <property type="entry name" value="Tyr_kinase_AS"/>
</dbReference>
<dbReference type="EC" id="2.7.10.1" evidence="2"/>
<dbReference type="Proteomes" id="UP001607303">
    <property type="component" value="Unassembled WGS sequence"/>
</dbReference>
<evidence type="ECO:0000256" key="15">
    <source>
        <dbReference type="ARBA" id="ARBA00023170"/>
    </source>
</evidence>
<keyword evidence="17" id="KW-0393">Immunoglobulin domain</keyword>
<dbReference type="EMBL" id="JAYRBN010000031">
    <property type="protein sequence ID" value="KAL2748571.1"/>
    <property type="molecule type" value="Genomic_DNA"/>
</dbReference>
<evidence type="ECO:0000256" key="7">
    <source>
        <dbReference type="ARBA" id="ARBA00022737"/>
    </source>
</evidence>
<feature type="region of interest" description="Disordered" evidence="21">
    <location>
        <begin position="1146"/>
        <end position="1176"/>
    </location>
</feature>
<dbReference type="PROSITE" id="PS50835">
    <property type="entry name" value="IG_LIKE"/>
    <property type="match status" value="3"/>
</dbReference>
<evidence type="ECO:0000256" key="18">
    <source>
        <dbReference type="ARBA" id="ARBA00051243"/>
    </source>
</evidence>
<dbReference type="FunFam" id="1.10.510.10:FF:000007">
    <property type="entry name" value="Fibroblast growth factor receptor"/>
    <property type="match status" value="1"/>
</dbReference>
<dbReference type="PIRSF" id="PIRSF000615">
    <property type="entry name" value="TyrPK_CSF1-R"/>
    <property type="match status" value="1"/>
</dbReference>
<organism evidence="25 26">
    <name type="scientific">Vespula maculifrons</name>
    <name type="common">Eastern yellow jacket</name>
    <name type="synonym">Wasp</name>
    <dbReference type="NCBI Taxonomy" id="7453"/>
    <lineage>
        <taxon>Eukaryota</taxon>
        <taxon>Metazoa</taxon>
        <taxon>Ecdysozoa</taxon>
        <taxon>Arthropoda</taxon>
        <taxon>Hexapoda</taxon>
        <taxon>Insecta</taxon>
        <taxon>Pterygota</taxon>
        <taxon>Neoptera</taxon>
        <taxon>Endopterygota</taxon>
        <taxon>Hymenoptera</taxon>
        <taxon>Apocrita</taxon>
        <taxon>Aculeata</taxon>
        <taxon>Vespoidea</taxon>
        <taxon>Vespidae</taxon>
        <taxon>Vespinae</taxon>
        <taxon>Vespula</taxon>
    </lineage>
</organism>
<feature type="region of interest" description="Disordered" evidence="21">
    <location>
        <begin position="947"/>
        <end position="966"/>
    </location>
</feature>
<feature type="compositionally biased region" description="Acidic residues" evidence="21">
    <location>
        <begin position="618"/>
        <end position="636"/>
    </location>
</feature>
<dbReference type="Pfam" id="PF07714">
    <property type="entry name" value="PK_Tyr_Ser-Thr"/>
    <property type="match status" value="1"/>
</dbReference>
<dbReference type="FunFam" id="2.60.40.10:FF:000016">
    <property type="entry name" value="Fibroblast growth factor receptor"/>
    <property type="match status" value="1"/>
</dbReference>
<dbReference type="Gene3D" id="1.10.510.10">
    <property type="entry name" value="Transferase(Phosphotransferase) domain 1"/>
    <property type="match status" value="1"/>
</dbReference>
<protein>
    <recommendedName>
        <fullName evidence="2">receptor protein-tyrosine kinase</fullName>
        <ecNumber evidence="2">2.7.10.1</ecNumber>
    </recommendedName>
</protein>
<evidence type="ECO:0000256" key="5">
    <source>
        <dbReference type="ARBA" id="ARBA00022692"/>
    </source>
</evidence>
<dbReference type="Pfam" id="PF13927">
    <property type="entry name" value="Ig_3"/>
    <property type="match status" value="1"/>
</dbReference>
<feature type="transmembrane region" description="Helical" evidence="22">
    <location>
        <begin position="742"/>
        <end position="766"/>
    </location>
</feature>
<feature type="domain" description="Ig-like" evidence="24">
    <location>
        <begin position="401"/>
        <end position="493"/>
    </location>
</feature>
<proteinExistence type="predicted"/>
<keyword evidence="5 22" id="KW-0812">Transmembrane</keyword>
<feature type="region of interest" description="Disordered" evidence="21">
    <location>
        <begin position="1"/>
        <end position="22"/>
    </location>
</feature>
<dbReference type="PANTHER" id="PTHR24416">
    <property type="entry name" value="TYROSINE-PROTEIN KINASE RECEPTOR"/>
    <property type="match status" value="1"/>
</dbReference>
<evidence type="ECO:0000256" key="16">
    <source>
        <dbReference type="ARBA" id="ARBA00023180"/>
    </source>
</evidence>
<feature type="compositionally biased region" description="Acidic residues" evidence="21">
    <location>
        <begin position="1159"/>
        <end position="1169"/>
    </location>
</feature>
<dbReference type="GO" id="GO:0004714">
    <property type="term" value="F:transmembrane receptor protein tyrosine kinase activity"/>
    <property type="evidence" value="ECO:0007669"/>
    <property type="project" value="UniProtKB-EC"/>
</dbReference>
<comment type="catalytic activity">
    <reaction evidence="18">
        <text>L-tyrosyl-[protein] + ATP = O-phospho-L-tyrosyl-[protein] + ADP + H(+)</text>
        <dbReference type="Rhea" id="RHEA:10596"/>
        <dbReference type="Rhea" id="RHEA-COMP:10136"/>
        <dbReference type="Rhea" id="RHEA-COMP:20101"/>
        <dbReference type="ChEBI" id="CHEBI:15378"/>
        <dbReference type="ChEBI" id="CHEBI:30616"/>
        <dbReference type="ChEBI" id="CHEBI:46858"/>
        <dbReference type="ChEBI" id="CHEBI:61978"/>
        <dbReference type="ChEBI" id="CHEBI:456216"/>
        <dbReference type="EC" id="2.7.10.1"/>
    </reaction>
</comment>
<dbReference type="Gene3D" id="2.60.40.10">
    <property type="entry name" value="Immunoglobulins"/>
    <property type="match status" value="4"/>
</dbReference>
<evidence type="ECO:0000259" key="23">
    <source>
        <dbReference type="PROSITE" id="PS50011"/>
    </source>
</evidence>
<evidence type="ECO:0000256" key="20">
    <source>
        <dbReference type="PROSITE-ProRule" id="PRU10141"/>
    </source>
</evidence>
<dbReference type="GO" id="GO:0005524">
    <property type="term" value="F:ATP binding"/>
    <property type="evidence" value="ECO:0007669"/>
    <property type="project" value="UniProtKB-UniRule"/>
</dbReference>
<dbReference type="SUPFAM" id="SSF48726">
    <property type="entry name" value="Immunoglobulin"/>
    <property type="match status" value="4"/>
</dbReference>
<comment type="subcellular location">
    <subcellularLocation>
        <location evidence="1">Membrane</location>
        <topology evidence="1">Single-pass membrane protein</topology>
    </subcellularLocation>
</comment>
<keyword evidence="13" id="KW-0829">Tyrosine-protein kinase</keyword>
<gene>
    <name evidence="25" type="ORF">V1477_003214</name>
</gene>
<feature type="domain" description="Protein kinase" evidence="23">
    <location>
        <begin position="854"/>
        <end position="1143"/>
    </location>
</feature>
<evidence type="ECO:0000256" key="21">
    <source>
        <dbReference type="SAM" id="MobiDB-lite"/>
    </source>
</evidence>
<keyword evidence="11 22" id="KW-1133">Transmembrane helix</keyword>
<evidence type="ECO:0000256" key="1">
    <source>
        <dbReference type="ARBA" id="ARBA00004167"/>
    </source>
</evidence>
<evidence type="ECO:0000256" key="22">
    <source>
        <dbReference type="SAM" id="Phobius"/>
    </source>
</evidence>
<sequence>MVMEEEGEEEEEEESTETWRKLPKVRIRKSRNEWNETSSDDPRSNDWSSVFETSRATHVSGPRSERKDLLNPDVIVSTGEKLTIRCLPDYDGETTWYKDNVILRHSSTRLRVMKQTLKFKYVEIGDAGLYGCSTESDNNKTIEWRNVTLRVEEALQNDGYREEDGKIGNVLEGFRPSEETNELEIEARNLPETRSLHLDSEKSDVELDNDKGENEMAGEHNKTLPDRPPSFNKSDEMHSSIVKPAGNMLRLKCPSVGNPRPNITWLKNNEEPKRSLGTMIKTKWTLRLEDLVPDDSGNYTCIVCNHLGCISYTFKVDIIERFPHKPYINEDFPKNVTALVNSSVTFKCPIVSDLEPYIQWVKVAEYPGDQEDTPKGTLLQVQPLVIFVRYDTGGETVRHRPILTRPPRNTTVLLGSNASMTCEVLSDAHRHLEWYHGCHTSFDTVNKTNQTVRVEVKAGIAENPEVLKLYNVTEKDEGWYTCIAQNTLGETFSSAYLRVVENKEISRESLDGVVENQDGGARKYNVTLEEKSLNVEMNKMEGKNIAATKSPDLKSTRDNIGRNKEEYNVKKTFENKGKIILLTTCDEISKEKKKKKKEEKKKEKEKDKEKEEEIKEEEKEEEEIDEEEKEEGKEEGEEEEVYRFFINFVLAKLRKMKPEQRLYAENLINRVLYEGSIERLSLSTTITVQPYDYYNHQQLEGPGDIVNTVDQEKHATLTVVYISVFLLALEEHRVPLAARPQILVNVLAAVLCVFFAVGVVVVIYIFHRLKREKMKKLLAIETARAAVVTQWTKKVIVEKQKLVNAQNVQEPLLMPVVKIEKQKSTVTTEDSNGGSISEYELPLDSAWELPREQLTLGNTLGEGAFGKVIRAQTNTGKPGIPSVVAVKMLKEGHTDAEMMDLVSEMEMMKMIGKHVNIINLLGACTQGGPLYVVVEFAPHGNLRDFLRDHRPSSSGYEPTIGQEEKERKTLTQKDLVSFAYQVARGMEYLASRRCIHRDLAARNVLVSDEYILKIADFGLARDIHCHDYYRKTTDGRLPVKWMAPEALFHRVYTTQSDVWSYGILLWEIMTLGGTPYPSVPSVEKLFQLLRTGHRMEKPPCCSIEIYMLMRDCWSYQPNERPMFGELVEDLDRILTITANEEYLDLGLPQLDTPPSSQESSDDAEDDETGEQFPYLL</sequence>
<feature type="domain" description="Ig-like" evidence="24">
    <location>
        <begin position="229"/>
        <end position="317"/>
    </location>
</feature>
<keyword evidence="14" id="KW-1015">Disulfide bond</keyword>
<evidence type="ECO:0000256" key="10">
    <source>
        <dbReference type="ARBA" id="ARBA00022840"/>
    </source>
</evidence>
<dbReference type="InterPro" id="IPR000719">
    <property type="entry name" value="Prot_kinase_dom"/>
</dbReference>
<dbReference type="PRINTS" id="PR00109">
    <property type="entry name" value="TYRKINASE"/>
</dbReference>
<feature type="binding site" evidence="20">
    <location>
        <position position="887"/>
    </location>
    <ligand>
        <name>ATP</name>
        <dbReference type="ChEBI" id="CHEBI:30616"/>
    </ligand>
</feature>
<keyword evidence="10 20" id="KW-0067">ATP-binding</keyword>
<feature type="compositionally biased region" description="Acidic residues" evidence="21">
    <location>
        <begin position="1"/>
        <end position="16"/>
    </location>
</feature>
<evidence type="ECO:0000313" key="25">
    <source>
        <dbReference type="EMBL" id="KAL2748571.1"/>
    </source>
</evidence>
<evidence type="ECO:0000256" key="12">
    <source>
        <dbReference type="ARBA" id="ARBA00023136"/>
    </source>
</evidence>
<dbReference type="PANTHER" id="PTHR24416:SF550">
    <property type="entry name" value="FIBROBLAST GROWTH FACTOR RECEPTOR HOMOLOG 1-RELATED"/>
    <property type="match status" value="1"/>
</dbReference>
<evidence type="ECO:0000256" key="11">
    <source>
        <dbReference type="ARBA" id="ARBA00022989"/>
    </source>
</evidence>
<dbReference type="PROSITE" id="PS00107">
    <property type="entry name" value="PROTEIN_KINASE_ATP"/>
    <property type="match status" value="1"/>
</dbReference>
<evidence type="ECO:0000256" key="6">
    <source>
        <dbReference type="ARBA" id="ARBA00022729"/>
    </source>
</evidence>
<keyword evidence="4" id="KW-0808">Transferase</keyword>
<dbReference type="InterPro" id="IPR003598">
    <property type="entry name" value="Ig_sub2"/>
</dbReference>
<comment type="caution">
    <text evidence="25">The sequence shown here is derived from an EMBL/GenBank/DDBJ whole genome shotgun (WGS) entry which is preliminary data.</text>
</comment>
<keyword evidence="12 22" id="KW-0472">Membrane</keyword>
<keyword evidence="26" id="KW-1185">Reference proteome</keyword>
<dbReference type="InterPro" id="IPR036179">
    <property type="entry name" value="Ig-like_dom_sf"/>
</dbReference>
<dbReference type="Gene3D" id="3.30.200.20">
    <property type="entry name" value="Phosphorylase Kinase, domain 1"/>
    <property type="match status" value="1"/>
</dbReference>
<dbReference type="SMART" id="SM00409">
    <property type="entry name" value="IG"/>
    <property type="match status" value="3"/>
</dbReference>
<keyword evidence="7" id="KW-0677">Repeat</keyword>
<keyword evidence="8 20" id="KW-0547">Nucleotide-binding</keyword>
<dbReference type="InterPro" id="IPR020635">
    <property type="entry name" value="Tyr_kinase_cat_dom"/>
</dbReference>
<evidence type="ECO:0000313" key="26">
    <source>
        <dbReference type="Proteomes" id="UP001607303"/>
    </source>
</evidence>
<dbReference type="SMART" id="SM00219">
    <property type="entry name" value="TyrKc"/>
    <property type="match status" value="1"/>
</dbReference>
<evidence type="ECO:0000256" key="2">
    <source>
        <dbReference type="ARBA" id="ARBA00011902"/>
    </source>
</evidence>
<comment type="function">
    <text evidence="19">Receptor for basic fibroblast growth factor.</text>
</comment>
<dbReference type="Pfam" id="PF07679">
    <property type="entry name" value="I-set"/>
    <property type="match status" value="1"/>
</dbReference>
<name>A0ABD2CTW3_VESMC</name>
<dbReference type="PROSITE" id="PS50011">
    <property type="entry name" value="PROTEIN_KINASE_DOM"/>
    <property type="match status" value="1"/>
</dbReference>
<evidence type="ECO:0000256" key="8">
    <source>
        <dbReference type="ARBA" id="ARBA00022741"/>
    </source>
</evidence>